<protein>
    <submittedName>
        <fullName evidence="1">Uncharacterized protein</fullName>
    </submittedName>
</protein>
<proteinExistence type="predicted"/>
<comment type="caution">
    <text evidence="1">The sequence shown here is derived from an EMBL/GenBank/DDBJ whole genome shotgun (WGS) entry which is preliminary data.</text>
</comment>
<evidence type="ECO:0000313" key="2">
    <source>
        <dbReference type="Proteomes" id="UP000230233"/>
    </source>
</evidence>
<sequence length="87" mass="10042">MMYVKHMMLVAHNHKLGSLLEACHATIITYHLADFYRDMQQNPSPAFTQQLGLNRASALVVIFTAKRLLKLFCSRVVLMRTTQEVFM</sequence>
<evidence type="ECO:0000313" key="1">
    <source>
        <dbReference type="EMBL" id="PIC55893.1"/>
    </source>
</evidence>
<dbReference type="Proteomes" id="UP000230233">
    <property type="component" value="Chromosome I"/>
</dbReference>
<keyword evidence="2" id="KW-1185">Reference proteome</keyword>
<dbReference type="STRING" id="1611254.A0A2G5VVT6"/>
<organism evidence="1 2">
    <name type="scientific">Caenorhabditis nigoni</name>
    <dbReference type="NCBI Taxonomy" id="1611254"/>
    <lineage>
        <taxon>Eukaryota</taxon>
        <taxon>Metazoa</taxon>
        <taxon>Ecdysozoa</taxon>
        <taxon>Nematoda</taxon>
        <taxon>Chromadorea</taxon>
        <taxon>Rhabditida</taxon>
        <taxon>Rhabditina</taxon>
        <taxon>Rhabditomorpha</taxon>
        <taxon>Rhabditoidea</taxon>
        <taxon>Rhabditidae</taxon>
        <taxon>Peloderinae</taxon>
        <taxon>Caenorhabditis</taxon>
    </lineage>
</organism>
<dbReference type="InterPro" id="IPR009676">
    <property type="entry name" value="DUF1265"/>
</dbReference>
<dbReference type="AlphaFoldDB" id="A0A2G5VVT6"/>
<accession>A0A2G5VVT6</accession>
<reference evidence="2" key="1">
    <citation type="submission" date="2017-10" db="EMBL/GenBank/DDBJ databases">
        <title>Rapid genome shrinkage in a self-fertile nematode reveals novel sperm competition proteins.</title>
        <authorList>
            <person name="Yin D."/>
            <person name="Schwarz E.M."/>
            <person name="Thomas C.G."/>
            <person name="Felde R.L."/>
            <person name="Korf I.F."/>
            <person name="Cutter A.D."/>
            <person name="Schartner C.M."/>
            <person name="Ralston E.J."/>
            <person name="Meyer B.J."/>
            <person name="Haag E.S."/>
        </authorList>
    </citation>
    <scope>NUCLEOTIDE SEQUENCE [LARGE SCALE GENOMIC DNA]</scope>
    <source>
        <strain evidence="2">JU1422</strain>
    </source>
</reference>
<dbReference type="EMBL" id="PDUG01000001">
    <property type="protein sequence ID" value="PIC55893.1"/>
    <property type="molecule type" value="Genomic_DNA"/>
</dbReference>
<gene>
    <name evidence="1" type="primary">Cni-F41C3.1</name>
    <name evidence="1" type="synonym">Cnig_chr_I.g984</name>
    <name evidence="1" type="ORF">B9Z55_000984</name>
</gene>
<name>A0A2G5VVT6_9PELO</name>
<dbReference type="Pfam" id="PF06887">
    <property type="entry name" value="DUF1265"/>
    <property type="match status" value="1"/>
</dbReference>